<dbReference type="PROSITE" id="PS50011">
    <property type="entry name" value="PROTEIN_KINASE_DOM"/>
    <property type="match status" value="1"/>
</dbReference>
<sequence>MYHFTFYQPPQLFAHFANCHLMELEALQLVEFAYNRQRGEPRYIPFRHRGVPPRYPAFELQLPVLLLPWDDERGGVMCFAHPQHQAPLASDASNQDETALLGVCRCGVVRFAKYFQRGRLGSAPTYDVALKIMDKTQLKLQHDDVLNEVRVMAQLQPPGFAGVYHSPHLSQWECLADEHNEYIAMDWAANGSLIMYAKRRLTDYKRFAVERLVNRMTSLPELEQAVNIFVARAWMLEALHIFEGVLKGLAYMHAQNVCHLDVDPCNVVIDAEYNPRVIDFGSSEIMTNNGRAGADDRLIKFKPLYVAEEVRAHNQHPSPRPGFLGAPADMWSAGVLLYQLLCFGYPKGHLALVCDTNWVTNLLAHANQPGYDTCLGQEGCLICFRRIEFPDVIYEIFRGLLLADRPTERLTAVEAANLLQPLLVDYDVDFSRRAQSILDTLG</sequence>
<accession>A0A080Z9H5</accession>
<evidence type="ECO:0000256" key="5">
    <source>
        <dbReference type="ARBA" id="ARBA00022777"/>
    </source>
</evidence>
<dbReference type="GO" id="GO:0005524">
    <property type="term" value="F:ATP binding"/>
    <property type="evidence" value="ECO:0007669"/>
    <property type="project" value="UniProtKB-KW"/>
</dbReference>
<organism evidence="10 11">
    <name type="scientific">Phytophthora nicotianae P1976</name>
    <dbReference type="NCBI Taxonomy" id="1317066"/>
    <lineage>
        <taxon>Eukaryota</taxon>
        <taxon>Sar</taxon>
        <taxon>Stramenopiles</taxon>
        <taxon>Oomycota</taxon>
        <taxon>Peronosporomycetes</taxon>
        <taxon>Peronosporales</taxon>
        <taxon>Peronosporaceae</taxon>
        <taxon>Phytophthora</taxon>
    </lineage>
</organism>
<evidence type="ECO:0000256" key="1">
    <source>
        <dbReference type="ARBA" id="ARBA00012513"/>
    </source>
</evidence>
<dbReference type="InterPro" id="IPR011009">
    <property type="entry name" value="Kinase-like_dom_sf"/>
</dbReference>
<evidence type="ECO:0000313" key="11">
    <source>
        <dbReference type="Proteomes" id="UP000028582"/>
    </source>
</evidence>
<evidence type="ECO:0000256" key="3">
    <source>
        <dbReference type="ARBA" id="ARBA00022679"/>
    </source>
</evidence>
<keyword evidence="5 10" id="KW-0418">Kinase</keyword>
<dbReference type="AlphaFoldDB" id="A0A080Z9H5"/>
<dbReference type="PANTHER" id="PTHR24343:SF547">
    <property type="entry name" value="PROTEIN KINASE DOMAIN-CONTAINING PROTEIN"/>
    <property type="match status" value="1"/>
</dbReference>
<dbReference type="Pfam" id="PF00069">
    <property type="entry name" value="Pkinase"/>
    <property type="match status" value="1"/>
</dbReference>
<dbReference type="EC" id="2.7.11.1" evidence="1"/>
<keyword evidence="3" id="KW-0808">Transferase</keyword>
<evidence type="ECO:0000256" key="7">
    <source>
        <dbReference type="ARBA" id="ARBA00047899"/>
    </source>
</evidence>
<comment type="catalytic activity">
    <reaction evidence="7">
        <text>L-threonyl-[protein] + ATP = O-phospho-L-threonyl-[protein] + ADP + H(+)</text>
        <dbReference type="Rhea" id="RHEA:46608"/>
        <dbReference type="Rhea" id="RHEA-COMP:11060"/>
        <dbReference type="Rhea" id="RHEA-COMP:11605"/>
        <dbReference type="ChEBI" id="CHEBI:15378"/>
        <dbReference type="ChEBI" id="CHEBI:30013"/>
        <dbReference type="ChEBI" id="CHEBI:30616"/>
        <dbReference type="ChEBI" id="CHEBI:61977"/>
        <dbReference type="ChEBI" id="CHEBI:456216"/>
        <dbReference type="EC" id="2.7.11.1"/>
    </reaction>
</comment>
<dbReference type="Gene3D" id="3.30.200.20">
    <property type="entry name" value="Phosphorylase Kinase, domain 1"/>
    <property type="match status" value="1"/>
</dbReference>
<gene>
    <name evidence="10" type="ORF">F444_18964</name>
</gene>
<dbReference type="PANTHER" id="PTHR24343">
    <property type="entry name" value="SERINE/THREONINE KINASE"/>
    <property type="match status" value="1"/>
</dbReference>
<dbReference type="FunFam" id="3.30.200.20:FF:000933">
    <property type="entry name" value="CAMK/CAMKL protein kinase"/>
    <property type="match status" value="1"/>
</dbReference>
<comment type="caution">
    <text evidence="10">The sequence shown here is derived from an EMBL/GenBank/DDBJ whole genome shotgun (WGS) entry which is preliminary data.</text>
</comment>
<dbReference type="SMART" id="SM00220">
    <property type="entry name" value="S_TKc"/>
    <property type="match status" value="1"/>
</dbReference>
<keyword evidence="6" id="KW-0067">ATP-binding</keyword>
<evidence type="ECO:0000313" key="10">
    <source>
        <dbReference type="EMBL" id="ETO63286.1"/>
    </source>
</evidence>
<evidence type="ECO:0000256" key="4">
    <source>
        <dbReference type="ARBA" id="ARBA00022741"/>
    </source>
</evidence>
<keyword evidence="4" id="KW-0547">Nucleotide-binding</keyword>
<dbReference type="SUPFAM" id="SSF56112">
    <property type="entry name" value="Protein kinase-like (PK-like)"/>
    <property type="match status" value="1"/>
</dbReference>
<dbReference type="FunFam" id="1.10.510.10:FF:001183">
    <property type="entry name" value="CAMK/CAMKL protein kinase"/>
    <property type="match status" value="1"/>
</dbReference>
<dbReference type="Proteomes" id="UP000028582">
    <property type="component" value="Unassembled WGS sequence"/>
</dbReference>
<proteinExistence type="predicted"/>
<evidence type="ECO:0000256" key="8">
    <source>
        <dbReference type="ARBA" id="ARBA00048679"/>
    </source>
</evidence>
<feature type="domain" description="Protein kinase" evidence="9">
    <location>
        <begin position="95"/>
        <end position="423"/>
    </location>
</feature>
<keyword evidence="2" id="KW-0723">Serine/threonine-protein kinase</keyword>
<evidence type="ECO:0000256" key="6">
    <source>
        <dbReference type="ARBA" id="ARBA00022840"/>
    </source>
</evidence>
<protein>
    <recommendedName>
        <fullName evidence="1">non-specific serine/threonine protein kinase</fullName>
        <ecNumber evidence="1">2.7.11.1</ecNumber>
    </recommendedName>
</protein>
<reference evidence="10 11" key="1">
    <citation type="submission" date="2013-11" db="EMBL/GenBank/DDBJ databases">
        <title>The Genome Sequence of Phytophthora parasitica P1976.</title>
        <authorList>
            <consortium name="The Broad Institute Genomics Platform"/>
            <person name="Russ C."/>
            <person name="Tyler B."/>
            <person name="Panabieres F."/>
            <person name="Shan W."/>
            <person name="Tripathy S."/>
            <person name="Grunwald N."/>
            <person name="Machado M."/>
            <person name="Johnson C.S."/>
            <person name="Walker B."/>
            <person name="Young S."/>
            <person name="Zeng Q."/>
            <person name="Gargeya S."/>
            <person name="Fitzgerald M."/>
            <person name="Haas B."/>
            <person name="Abouelleil A."/>
            <person name="Allen A.W."/>
            <person name="Alvarado L."/>
            <person name="Arachchi H.M."/>
            <person name="Berlin A.M."/>
            <person name="Chapman S.B."/>
            <person name="Gainer-Dewar J."/>
            <person name="Goldberg J."/>
            <person name="Griggs A."/>
            <person name="Gujja S."/>
            <person name="Hansen M."/>
            <person name="Howarth C."/>
            <person name="Imamovic A."/>
            <person name="Ireland A."/>
            <person name="Larimer J."/>
            <person name="McCowan C."/>
            <person name="Murphy C."/>
            <person name="Pearson M."/>
            <person name="Poon T.W."/>
            <person name="Priest M."/>
            <person name="Roberts A."/>
            <person name="Saif S."/>
            <person name="Shea T."/>
            <person name="Sisk P."/>
            <person name="Sykes S."/>
            <person name="Wortman J."/>
            <person name="Nusbaum C."/>
            <person name="Birren B."/>
        </authorList>
    </citation>
    <scope>NUCLEOTIDE SEQUENCE [LARGE SCALE GENOMIC DNA]</scope>
    <source>
        <strain evidence="10 11">P1976</strain>
    </source>
</reference>
<dbReference type="EMBL" id="ANJA01003511">
    <property type="protein sequence ID" value="ETO63286.1"/>
    <property type="molecule type" value="Genomic_DNA"/>
</dbReference>
<evidence type="ECO:0000259" key="9">
    <source>
        <dbReference type="PROSITE" id="PS50011"/>
    </source>
</evidence>
<dbReference type="OrthoDB" id="4062651at2759"/>
<dbReference type="InterPro" id="IPR000719">
    <property type="entry name" value="Prot_kinase_dom"/>
</dbReference>
<dbReference type="GO" id="GO:0004674">
    <property type="term" value="F:protein serine/threonine kinase activity"/>
    <property type="evidence" value="ECO:0007669"/>
    <property type="project" value="UniProtKB-KW"/>
</dbReference>
<dbReference type="Gene3D" id="1.10.510.10">
    <property type="entry name" value="Transferase(Phosphotransferase) domain 1"/>
    <property type="match status" value="1"/>
</dbReference>
<name>A0A080Z9H5_PHYNI</name>
<evidence type="ECO:0000256" key="2">
    <source>
        <dbReference type="ARBA" id="ARBA00022527"/>
    </source>
</evidence>
<comment type="catalytic activity">
    <reaction evidence="8">
        <text>L-seryl-[protein] + ATP = O-phospho-L-seryl-[protein] + ADP + H(+)</text>
        <dbReference type="Rhea" id="RHEA:17989"/>
        <dbReference type="Rhea" id="RHEA-COMP:9863"/>
        <dbReference type="Rhea" id="RHEA-COMP:11604"/>
        <dbReference type="ChEBI" id="CHEBI:15378"/>
        <dbReference type="ChEBI" id="CHEBI:29999"/>
        <dbReference type="ChEBI" id="CHEBI:30616"/>
        <dbReference type="ChEBI" id="CHEBI:83421"/>
        <dbReference type="ChEBI" id="CHEBI:456216"/>
        <dbReference type="EC" id="2.7.11.1"/>
    </reaction>
</comment>